<dbReference type="EMBL" id="QJJS01000038">
    <property type="protein sequence ID" value="PXW91537.1"/>
    <property type="molecule type" value="Genomic_DNA"/>
</dbReference>
<dbReference type="AlphaFoldDB" id="A0A318H580"/>
<feature type="region of interest" description="Disordered" evidence="1">
    <location>
        <begin position="38"/>
        <end position="57"/>
    </location>
</feature>
<evidence type="ECO:0000313" key="3">
    <source>
        <dbReference type="Proteomes" id="UP000247811"/>
    </source>
</evidence>
<sequence length="171" mass="18676">MQSPCVMDEFGRLAATELAALDLDAAWWALAGFPAASNEDVEPDEGNDSRDTTGDGRVASTAGVAAYPVRQMMELIENIAAKQTTIANTDWLAWCARLEQTLCLMAESPVLTYFQALGLNPLSPLRVEAFRPSFAETQEQSAEGQMYDSVLDRIEDKWRTGNLSVIGGGRR</sequence>
<comment type="caution">
    <text evidence="2">The sequence shown here is derived from an EMBL/GenBank/DDBJ whole genome shotgun (WGS) entry which is preliminary data.</text>
</comment>
<protein>
    <submittedName>
        <fullName evidence="2">Uncharacterized protein</fullName>
    </submittedName>
</protein>
<evidence type="ECO:0000313" key="2">
    <source>
        <dbReference type="EMBL" id="PXW91537.1"/>
    </source>
</evidence>
<dbReference type="Proteomes" id="UP000247811">
    <property type="component" value="Unassembled WGS sequence"/>
</dbReference>
<accession>A0A318H580</accession>
<proteinExistence type="predicted"/>
<keyword evidence="3" id="KW-1185">Reference proteome</keyword>
<organism evidence="2 3">
    <name type="scientific">Sphaerotilus hippei</name>
    <dbReference type="NCBI Taxonomy" id="744406"/>
    <lineage>
        <taxon>Bacteria</taxon>
        <taxon>Pseudomonadati</taxon>
        <taxon>Pseudomonadota</taxon>
        <taxon>Betaproteobacteria</taxon>
        <taxon>Burkholderiales</taxon>
        <taxon>Sphaerotilaceae</taxon>
        <taxon>Sphaerotilus</taxon>
    </lineage>
</organism>
<evidence type="ECO:0000256" key="1">
    <source>
        <dbReference type="SAM" id="MobiDB-lite"/>
    </source>
</evidence>
<reference evidence="2 3" key="1">
    <citation type="submission" date="2018-05" db="EMBL/GenBank/DDBJ databases">
        <title>Genomic Encyclopedia of Type Strains, Phase IV (KMG-IV): sequencing the most valuable type-strain genomes for metagenomic binning, comparative biology and taxonomic classification.</title>
        <authorList>
            <person name="Goeker M."/>
        </authorList>
    </citation>
    <scope>NUCLEOTIDE SEQUENCE [LARGE SCALE GENOMIC DNA]</scope>
    <source>
        <strain evidence="2 3">DSM 566</strain>
    </source>
</reference>
<gene>
    <name evidence="2" type="ORF">C7444_1381</name>
</gene>
<name>A0A318H580_9BURK</name>